<dbReference type="SUPFAM" id="SSF49879">
    <property type="entry name" value="SMAD/FHA domain"/>
    <property type="match status" value="1"/>
</dbReference>
<evidence type="ECO:0000313" key="4">
    <source>
        <dbReference type="Proteomes" id="UP000700596"/>
    </source>
</evidence>
<evidence type="ECO:0000259" key="2">
    <source>
        <dbReference type="PROSITE" id="PS50006"/>
    </source>
</evidence>
<gene>
    <name evidence="3" type="ORF">B0J11DRAFT_9590</name>
</gene>
<dbReference type="Proteomes" id="UP000700596">
    <property type="component" value="Unassembled WGS sequence"/>
</dbReference>
<dbReference type="Pfam" id="PF00498">
    <property type="entry name" value="FHA"/>
    <property type="match status" value="1"/>
</dbReference>
<feature type="compositionally biased region" description="Basic and acidic residues" evidence="1">
    <location>
        <begin position="60"/>
        <end position="84"/>
    </location>
</feature>
<feature type="compositionally biased region" description="Basic residues" evidence="1">
    <location>
        <begin position="190"/>
        <end position="226"/>
    </location>
</feature>
<feature type="compositionally biased region" description="Low complexity" evidence="1">
    <location>
        <begin position="1"/>
        <end position="16"/>
    </location>
</feature>
<dbReference type="EMBL" id="JAGMWT010000001">
    <property type="protein sequence ID" value="KAH7138218.1"/>
    <property type="molecule type" value="Genomic_DNA"/>
</dbReference>
<dbReference type="InterPro" id="IPR008984">
    <property type="entry name" value="SMAD_FHA_dom_sf"/>
</dbReference>
<accession>A0A9P9EIS3</accession>
<feature type="region of interest" description="Disordered" evidence="1">
    <location>
        <begin position="1"/>
        <end position="271"/>
    </location>
</feature>
<proteinExistence type="predicted"/>
<protein>
    <submittedName>
        <fullName evidence="3">SMAD/FHA domain-containing protein</fullName>
    </submittedName>
</protein>
<dbReference type="InterPro" id="IPR050923">
    <property type="entry name" value="Cell_Proc_Reg/RNA_Proc"/>
</dbReference>
<feature type="compositionally biased region" description="Basic and acidic residues" evidence="1">
    <location>
        <begin position="175"/>
        <end position="189"/>
    </location>
</feature>
<feature type="compositionally biased region" description="Basic residues" evidence="1">
    <location>
        <begin position="48"/>
        <end position="59"/>
    </location>
</feature>
<name>A0A9P9EIS3_9PLEO</name>
<feature type="compositionally biased region" description="Basic and acidic residues" evidence="1">
    <location>
        <begin position="95"/>
        <end position="167"/>
    </location>
</feature>
<evidence type="ECO:0000313" key="3">
    <source>
        <dbReference type="EMBL" id="KAH7138218.1"/>
    </source>
</evidence>
<dbReference type="AlphaFoldDB" id="A0A9P9EIS3"/>
<organism evidence="3 4">
    <name type="scientific">Dendryphion nanum</name>
    <dbReference type="NCBI Taxonomy" id="256645"/>
    <lineage>
        <taxon>Eukaryota</taxon>
        <taxon>Fungi</taxon>
        <taxon>Dikarya</taxon>
        <taxon>Ascomycota</taxon>
        <taxon>Pezizomycotina</taxon>
        <taxon>Dothideomycetes</taxon>
        <taxon>Pleosporomycetidae</taxon>
        <taxon>Pleosporales</taxon>
        <taxon>Torulaceae</taxon>
        <taxon>Dendryphion</taxon>
    </lineage>
</organism>
<evidence type="ECO:0000256" key="1">
    <source>
        <dbReference type="SAM" id="MobiDB-lite"/>
    </source>
</evidence>
<feature type="domain" description="FHA" evidence="2">
    <location>
        <begin position="333"/>
        <end position="400"/>
    </location>
</feature>
<comment type="caution">
    <text evidence="3">The sequence shown here is derived from an EMBL/GenBank/DDBJ whole genome shotgun (WGS) entry which is preliminary data.</text>
</comment>
<reference evidence="3" key="1">
    <citation type="journal article" date="2021" name="Nat. Commun.">
        <title>Genetic determinants of endophytism in the Arabidopsis root mycobiome.</title>
        <authorList>
            <person name="Mesny F."/>
            <person name="Miyauchi S."/>
            <person name="Thiergart T."/>
            <person name="Pickel B."/>
            <person name="Atanasova L."/>
            <person name="Karlsson M."/>
            <person name="Huettel B."/>
            <person name="Barry K.W."/>
            <person name="Haridas S."/>
            <person name="Chen C."/>
            <person name="Bauer D."/>
            <person name="Andreopoulos W."/>
            <person name="Pangilinan J."/>
            <person name="LaButti K."/>
            <person name="Riley R."/>
            <person name="Lipzen A."/>
            <person name="Clum A."/>
            <person name="Drula E."/>
            <person name="Henrissat B."/>
            <person name="Kohler A."/>
            <person name="Grigoriev I.V."/>
            <person name="Martin F.M."/>
            <person name="Hacquard S."/>
        </authorList>
    </citation>
    <scope>NUCLEOTIDE SEQUENCE</scope>
    <source>
        <strain evidence="3">MPI-CAGE-CH-0243</strain>
    </source>
</reference>
<dbReference type="SMART" id="SM00240">
    <property type="entry name" value="FHA"/>
    <property type="match status" value="1"/>
</dbReference>
<sequence length="430" mass="49675">MPSSSASGRNASSAGRDLSPYSARRALTLGVNNNNNGDRPSNRERTRQKSSRSRSRIRSRSRDKNTKSHVQLEKQPEPKPRSVSKDASPMQIDPVPKEERKASPEPYRKPRERSRDRSRDRRRGTSHERRRDGSPERRRDRSRDRQHDGSREKRKDRHRDTSRDRSRDKRRHRDNSKDRRKDRSRDQRRDRRHSRSHSRDKKKRSHSKDHHRPRSRSPKRRRRTRSRSSSTSPKPHSRSSKPLPSQEISFRGLDNSTQPPTAYGGASAAQKPNFSTTGLLAKEANTVAGTKIALKYHEPPEARKPSPSHPWTLFIFSGADSLGKIDLGTQSCWMLGRAREVADIPLEHASASSQHAAIQFRYVKKVVEDEYGVRKEKGRVKPYVIDLESSNGTELNDEEIEKGRYVELRDGDILRFGACEREYVVMLPKE</sequence>
<dbReference type="OrthoDB" id="444265at2759"/>
<keyword evidence="4" id="KW-1185">Reference proteome</keyword>
<dbReference type="PROSITE" id="PS50006">
    <property type="entry name" value="FHA_DOMAIN"/>
    <property type="match status" value="1"/>
</dbReference>
<dbReference type="InterPro" id="IPR000253">
    <property type="entry name" value="FHA_dom"/>
</dbReference>
<dbReference type="Gene3D" id="2.60.200.20">
    <property type="match status" value="1"/>
</dbReference>
<dbReference type="PANTHER" id="PTHR23308">
    <property type="entry name" value="NUCLEAR INHIBITOR OF PROTEIN PHOSPHATASE-1"/>
    <property type="match status" value="1"/>
</dbReference>